<dbReference type="Gene3D" id="3.20.20.140">
    <property type="entry name" value="Metal-dependent hydrolases"/>
    <property type="match status" value="1"/>
</dbReference>
<organism evidence="3 4">
    <name type="scientific">Sulfobacillus thermosulfidooxidans (strain DSM 9293 / VKM B-1269 / AT-1)</name>
    <dbReference type="NCBI Taxonomy" id="929705"/>
    <lineage>
        <taxon>Bacteria</taxon>
        <taxon>Bacillati</taxon>
        <taxon>Bacillota</taxon>
        <taxon>Clostridia</taxon>
        <taxon>Eubacteriales</taxon>
        <taxon>Clostridiales Family XVII. Incertae Sedis</taxon>
        <taxon>Sulfobacillus</taxon>
    </lineage>
</organism>
<dbReference type="InterPro" id="IPR036526">
    <property type="entry name" value="C-N_Hydrolase_sf"/>
</dbReference>
<evidence type="ECO:0000313" key="4">
    <source>
        <dbReference type="Proteomes" id="UP000192660"/>
    </source>
</evidence>
<keyword evidence="4" id="KW-1185">Reference proteome</keyword>
<dbReference type="InterPro" id="IPR003010">
    <property type="entry name" value="C-N_Hydrolase"/>
</dbReference>
<dbReference type="RefSeq" id="WP_020375497.1">
    <property type="nucleotide sequence ID" value="NZ_FWWY01000001.1"/>
</dbReference>
<name>A0A1W1WD74_SULTA</name>
<dbReference type="AlphaFoldDB" id="A0A1W1WD74"/>
<dbReference type="SUPFAM" id="SSF56317">
    <property type="entry name" value="Carbon-nitrogen hydrolase"/>
    <property type="match status" value="1"/>
</dbReference>
<evidence type="ECO:0000256" key="1">
    <source>
        <dbReference type="ARBA" id="ARBA00022801"/>
    </source>
</evidence>
<dbReference type="PANTHER" id="PTHR43674:SF2">
    <property type="entry name" value="BETA-UREIDOPROPIONASE"/>
    <property type="match status" value="1"/>
</dbReference>
<dbReference type="InterPro" id="IPR006680">
    <property type="entry name" value="Amidohydro-rel"/>
</dbReference>
<dbReference type="PROSITE" id="PS50263">
    <property type="entry name" value="CN_HYDROLASE"/>
    <property type="match status" value="1"/>
</dbReference>
<dbReference type="PANTHER" id="PTHR43674">
    <property type="entry name" value="NITRILASE C965.09-RELATED"/>
    <property type="match status" value="1"/>
</dbReference>
<dbReference type="SUPFAM" id="SSF51556">
    <property type="entry name" value="Metallo-dependent hydrolases"/>
    <property type="match status" value="1"/>
</dbReference>
<dbReference type="InterPro" id="IPR032466">
    <property type="entry name" value="Metal_Hydrolase"/>
</dbReference>
<dbReference type="Proteomes" id="UP000192660">
    <property type="component" value="Unassembled WGS sequence"/>
</dbReference>
<gene>
    <name evidence="3" type="ORF">SAMN00768000_1482</name>
</gene>
<accession>A0A1W1WD74</accession>
<dbReference type="Pfam" id="PF00795">
    <property type="entry name" value="CN_hydrolase"/>
    <property type="match status" value="1"/>
</dbReference>
<proteinExistence type="predicted"/>
<protein>
    <submittedName>
        <fullName evidence="3">Amidohydrolase</fullName>
    </submittedName>
</protein>
<reference evidence="4" key="1">
    <citation type="submission" date="2017-04" db="EMBL/GenBank/DDBJ databases">
        <authorList>
            <person name="Varghese N."/>
            <person name="Submissions S."/>
        </authorList>
    </citation>
    <scope>NUCLEOTIDE SEQUENCE [LARGE SCALE GENOMIC DNA]</scope>
    <source>
        <strain evidence="4">DSM 9293</strain>
    </source>
</reference>
<dbReference type="Gene3D" id="3.60.110.10">
    <property type="entry name" value="Carbon-nitrogen hydrolase"/>
    <property type="match status" value="1"/>
</dbReference>
<sequence>MSIPRIAICQIAYMRELDKALTRAVECIRQAASRGAEIVVFPEWFLGLNPVEVIPNRFTDSLSIMARELGLMIITGSLRVLDNESIKKQQKGLVIEQDGTIVGTQAKIIFQPTERPWFEPGSGISVIHTRFGRLVILLGLDALDGDLWDNARSYQPDMVVMATSPRNVAERNQLQELAVSHSLDIQGTVVVSPLLGRFAGQNYIGGAVISHKGRLLSMAGEEPTLLLTEDPQAPLIQLGVTDVSYYIPLTPAPPGLACHARRAIEPEAEKKLLLDWGALLTHEPRLIGQQLLHVAQDNPRWLALAPGIPNQSHDLESLLEQGAAGTYLYPALHHHLPYDPEVLALTPVISRFKRPVVIHTGPGPMPLRWESPIFWDEFLQKIPDVPVIMVHAGTMPPFWDEVIMLATRYPQVYLETSLLSVELLQRTISLLGPNRLIFGSGGAESHFLEEWQKLESLKPLVSAVEWAELSGQRAKKLFFDALSPVSQNKLTVIRRQG</sequence>
<dbReference type="GO" id="GO:0016811">
    <property type="term" value="F:hydrolase activity, acting on carbon-nitrogen (but not peptide) bonds, in linear amides"/>
    <property type="evidence" value="ECO:0007669"/>
    <property type="project" value="UniProtKB-ARBA"/>
</dbReference>
<evidence type="ECO:0000259" key="2">
    <source>
        <dbReference type="PROSITE" id="PS50263"/>
    </source>
</evidence>
<dbReference type="EMBL" id="FWWY01000001">
    <property type="protein sequence ID" value="SMC04132.1"/>
    <property type="molecule type" value="Genomic_DNA"/>
</dbReference>
<dbReference type="OrthoDB" id="9771932at2"/>
<dbReference type="CDD" id="cd07197">
    <property type="entry name" value="nitrilase"/>
    <property type="match status" value="1"/>
</dbReference>
<dbReference type="Pfam" id="PF04909">
    <property type="entry name" value="Amidohydro_2"/>
    <property type="match status" value="1"/>
</dbReference>
<dbReference type="STRING" id="28034.BFX07_13605"/>
<dbReference type="InterPro" id="IPR050345">
    <property type="entry name" value="Aliph_Amidase/BUP"/>
</dbReference>
<evidence type="ECO:0000313" key="3">
    <source>
        <dbReference type="EMBL" id="SMC04132.1"/>
    </source>
</evidence>
<keyword evidence="1 3" id="KW-0378">Hydrolase</keyword>
<feature type="domain" description="CN hydrolase" evidence="2">
    <location>
        <begin position="4"/>
        <end position="232"/>
    </location>
</feature>